<evidence type="ECO:0000313" key="11">
    <source>
        <dbReference type="Proteomes" id="UP000317496"/>
    </source>
</evidence>
<dbReference type="Gene3D" id="1.10.3720.10">
    <property type="entry name" value="MetI-like"/>
    <property type="match status" value="2"/>
</dbReference>
<keyword evidence="11" id="KW-1185">Reference proteome</keyword>
<protein>
    <submittedName>
        <fullName evidence="10">Iron ABC transporter permease</fullName>
    </submittedName>
</protein>
<dbReference type="InterPro" id="IPR035906">
    <property type="entry name" value="MetI-like_sf"/>
</dbReference>
<comment type="subcellular location">
    <subcellularLocation>
        <location evidence="1">Cell inner membrane</location>
        <topology evidence="1">Multi-pass membrane protein</topology>
    </subcellularLocation>
    <subcellularLocation>
        <location evidence="8">Cell membrane</location>
        <topology evidence="8">Multi-pass membrane protein</topology>
    </subcellularLocation>
</comment>
<feature type="transmembrane region" description="Helical" evidence="8">
    <location>
        <begin position="260"/>
        <end position="277"/>
    </location>
</feature>
<evidence type="ECO:0000256" key="1">
    <source>
        <dbReference type="ARBA" id="ARBA00004429"/>
    </source>
</evidence>
<organism evidence="10 11">
    <name type="scientific">Ferrovibrio terrae</name>
    <dbReference type="NCBI Taxonomy" id="2594003"/>
    <lineage>
        <taxon>Bacteria</taxon>
        <taxon>Pseudomonadati</taxon>
        <taxon>Pseudomonadota</taxon>
        <taxon>Alphaproteobacteria</taxon>
        <taxon>Rhodospirillales</taxon>
        <taxon>Rhodospirillaceae</taxon>
        <taxon>Ferrovibrio</taxon>
    </lineage>
</organism>
<keyword evidence="5 8" id="KW-0812">Transmembrane</keyword>
<feature type="transmembrane region" description="Helical" evidence="8">
    <location>
        <begin position="400"/>
        <end position="423"/>
    </location>
</feature>
<feature type="transmembrane region" description="Helical" evidence="8">
    <location>
        <begin position="369"/>
        <end position="388"/>
    </location>
</feature>
<feature type="domain" description="ABC transmembrane type-1" evidence="9">
    <location>
        <begin position="71"/>
        <end position="278"/>
    </location>
</feature>
<gene>
    <name evidence="10" type="ORF">FNB15_14335</name>
</gene>
<dbReference type="CDD" id="cd06261">
    <property type="entry name" value="TM_PBP2"/>
    <property type="match status" value="2"/>
</dbReference>
<dbReference type="OrthoDB" id="27542at2"/>
<dbReference type="Proteomes" id="UP000317496">
    <property type="component" value="Chromosome"/>
</dbReference>
<dbReference type="SUPFAM" id="SSF161098">
    <property type="entry name" value="MetI-like"/>
    <property type="match status" value="2"/>
</dbReference>
<evidence type="ECO:0000256" key="6">
    <source>
        <dbReference type="ARBA" id="ARBA00022989"/>
    </source>
</evidence>
<comment type="similarity">
    <text evidence="8">Belongs to the binding-protein-dependent transport system permease family.</text>
</comment>
<dbReference type="PANTHER" id="PTHR43357:SF4">
    <property type="entry name" value="INNER MEMBRANE ABC TRANSPORTER PERMEASE PROTEIN YDCV"/>
    <property type="match status" value="1"/>
</dbReference>
<proteinExistence type="inferred from homology"/>
<dbReference type="GO" id="GO:0005886">
    <property type="term" value="C:plasma membrane"/>
    <property type="evidence" value="ECO:0007669"/>
    <property type="project" value="UniProtKB-SubCell"/>
</dbReference>
<feature type="transmembrane region" description="Helical" evidence="8">
    <location>
        <begin position="212"/>
        <end position="240"/>
    </location>
</feature>
<dbReference type="RefSeq" id="WP_144069358.1">
    <property type="nucleotide sequence ID" value="NZ_CP041636.1"/>
</dbReference>
<feature type="transmembrane region" description="Helical" evidence="8">
    <location>
        <begin position="307"/>
        <end position="333"/>
    </location>
</feature>
<evidence type="ECO:0000256" key="5">
    <source>
        <dbReference type="ARBA" id="ARBA00022692"/>
    </source>
</evidence>
<dbReference type="InterPro" id="IPR000515">
    <property type="entry name" value="MetI-like"/>
</dbReference>
<feature type="transmembrane region" description="Helical" evidence="8">
    <location>
        <begin position="153"/>
        <end position="174"/>
    </location>
</feature>
<accession>A0A516H3M7</accession>
<feature type="transmembrane region" description="Helical" evidence="8">
    <location>
        <begin position="75"/>
        <end position="94"/>
    </location>
</feature>
<keyword evidence="4" id="KW-0997">Cell inner membrane</keyword>
<feature type="domain" description="ABC transmembrane type-1" evidence="9">
    <location>
        <begin position="365"/>
        <end position="555"/>
    </location>
</feature>
<evidence type="ECO:0000256" key="4">
    <source>
        <dbReference type="ARBA" id="ARBA00022519"/>
    </source>
</evidence>
<keyword evidence="2 8" id="KW-0813">Transport</keyword>
<keyword evidence="3" id="KW-1003">Cell membrane</keyword>
<dbReference type="Pfam" id="PF00528">
    <property type="entry name" value="BPD_transp_1"/>
    <property type="match status" value="2"/>
</dbReference>
<feature type="transmembrane region" description="Helical" evidence="8">
    <location>
        <begin position="490"/>
        <end position="514"/>
    </location>
</feature>
<sequence length="568" mass="61562">MTQTNSLAGLRRWRRLLDPSTLVLLVLASALILLVGLPLFKLLSLSVLGPNGLTHDPLMTAFGRLRHLEALGRSLYIGVAVAIISTMVGVPMAWLVSRSNMPGRNFVTLTVVATFVMPPYLGAVAWMLLGGPNAGWINRAWEFLGAETKLLNIYSMEGIIFLIALYSIPFNFIFARSALDVVSSELEDAASILGASRFVTTIKITLPMIWPAILGGAIIALLESITLFGTPALLGIPAGITVATTQLWQFFEFPPRLDAAAAYSMALIAVTVLLLWMQRWFLRRKSFTAMTGKGGERRPVDLGRWRWPAFAACMTVAAMAVFLPLIVLLQAAFAKAWSRGFSFSNLTLANFDYLLFKNSSAIGSIWNTFWFSAVAATAAVAIALIVAYAQARRLLPGTGLLQFLCMVPIAIPGIVLAVAFYATFAPPPFALYGTAAMLILAFMIRSLPVAFINAAATVKSLNPEMEDAVRILGGSRATVMRKVVVPLTKGGLIGSWLLVFIAATRELSTAIFLTGPKTKVMSIVMLDLSEEGNFEVLSALGVLLLATAWIVVWVGQRVAGRDFMLRRP</sequence>
<evidence type="ECO:0000313" key="10">
    <source>
        <dbReference type="EMBL" id="QDO98377.1"/>
    </source>
</evidence>
<evidence type="ECO:0000256" key="8">
    <source>
        <dbReference type="RuleBase" id="RU363032"/>
    </source>
</evidence>
<evidence type="ECO:0000256" key="3">
    <source>
        <dbReference type="ARBA" id="ARBA00022475"/>
    </source>
</evidence>
<evidence type="ECO:0000256" key="7">
    <source>
        <dbReference type="ARBA" id="ARBA00023136"/>
    </source>
</evidence>
<name>A0A516H3M7_9PROT</name>
<dbReference type="AlphaFoldDB" id="A0A516H3M7"/>
<feature type="transmembrane region" description="Helical" evidence="8">
    <location>
        <begin position="21"/>
        <end position="40"/>
    </location>
</feature>
<keyword evidence="7 8" id="KW-0472">Membrane</keyword>
<keyword evidence="6 8" id="KW-1133">Transmembrane helix</keyword>
<evidence type="ECO:0000256" key="2">
    <source>
        <dbReference type="ARBA" id="ARBA00022448"/>
    </source>
</evidence>
<dbReference type="KEGG" id="fer:FNB15_14335"/>
<reference evidence="10 11" key="1">
    <citation type="submission" date="2019-07" db="EMBL/GenBank/DDBJ databases">
        <title>Genome sequencing for Ferrovibrio sp. K5.</title>
        <authorList>
            <person name="Park S.-J."/>
        </authorList>
    </citation>
    <scope>NUCLEOTIDE SEQUENCE [LARGE SCALE GENOMIC DNA]</scope>
    <source>
        <strain evidence="10 11">K5</strain>
    </source>
</reference>
<feature type="transmembrane region" description="Helical" evidence="8">
    <location>
        <begin position="534"/>
        <end position="555"/>
    </location>
</feature>
<evidence type="ECO:0000259" key="9">
    <source>
        <dbReference type="PROSITE" id="PS50928"/>
    </source>
</evidence>
<dbReference type="PROSITE" id="PS50928">
    <property type="entry name" value="ABC_TM1"/>
    <property type="match status" value="2"/>
</dbReference>
<feature type="transmembrane region" description="Helical" evidence="8">
    <location>
        <begin position="429"/>
        <end position="452"/>
    </location>
</feature>
<feature type="transmembrane region" description="Helical" evidence="8">
    <location>
        <begin position="106"/>
        <end position="129"/>
    </location>
</feature>
<dbReference type="GO" id="GO:0055085">
    <property type="term" value="P:transmembrane transport"/>
    <property type="evidence" value="ECO:0007669"/>
    <property type="project" value="InterPro"/>
</dbReference>
<dbReference type="EMBL" id="CP041636">
    <property type="protein sequence ID" value="QDO98377.1"/>
    <property type="molecule type" value="Genomic_DNA"/>
</dbReference>
<dbReference type="PANTHER" id="PTHR43357">
    <property type="entry name" value="INNER MEMBRANE ABC TRANSPORTER PERMEASE PROTEIN YDCV"/>
    <property type="match status" value="1"/>
</dbReference>